<dbReference type="EMBL" id="JACIHU010000017">
    <property type="protein sequence ID" value="MBB4483134.1"/>
    <property type="molecule type" value="Genomic_DNA"/>
</dbReference>
<dbReference type="Pfam" id="PF20033">
    <property type="entry name" value="DUF6438"/>
    <property type="match status" value="1"/>
</dbReference>
<dbReference type="RefSeq" id="WP_183844384.1">
    <property type="nucleotide sequence ID" value="NZ_JACIHU010000017.1"/>
</dbReference>
<feature type="signal peptide" evidence="1">
    <location>
        <begin position="1"/>
        <end position="23"/>
    </location>
</feature>
<dbReference type="Proteomes" id="UP000557344">
    <property type="component" value="Unassembled WGS sequence"/>
</dbReference>
<evidence type="ECO:0000256" key="1">
    <source>
        <dbReference type="SAM" id="SignalP"/>
    </source>
</evidence>
<dbReference type="Proteomes" id="UP000523431">
    <property type="component" value="Unassembled WGS sequence"/>
</dbReference>
<accession>A0A7W6ZNL2</accession>
<reference evidence="5 6" key="1">
    <citation type="submission" date="2020-08" db="EMBL/GenBank/DDBJ databases">
        <title>Genomic Encyclopedia of Type Strains, Phase IV (KMG-V): Genome sequencing to study the core and pangenomes of soil and plant-associated prokaryotes.</title>
        <authorList>
            <person name="Whitman W."/>
        </authorList>
    </citation>
    <scope>NUCLEOTIDE SEQUENCE [LARGE SCALE GENOMIC DNA]</scope>
    <source>
        <strain evidence="3 6">SEMIA 471</strain>
        <strain evidence="4 5">SEMIA 489</strain>
    </source>
</reference>
<feature type="chain" id="PRO_5033922537" description="DUF6438 domain-containing protein" evidence="1">
    <location>
        <begin position="24"/>
        <end position="170"/>
    </location>
</feature>
<name>A0A7W6ZNL2_RHIET</name>
<evidence type="ECO:0000313" key="6">
    <source>
        <dbReference type="Proteomes" id="UP000557344"/>
    </source>
</evidence>
<dbReference type="EMBL" id="JACIID010000017">
    <property type="protein sequence ID" value="MBB4538962.1"/>
    <property type="molecule type" value="Genomic_DNA"/>
</dbReference>
<proteinExistence type="predicted"/>
<evidence type="ECO:0000259" key="2">
    <source>
        <dbReference type="Pfam" id="PF20033"/>
    </source>
</evidence>
<sequence length="170" mass="18321">MKTAAILCLLTAMILVATTSAHAQAPVQSITIERGPCLGACPVYRFSVSVDGTGLFEGRKFTTALGKHGFVVTPEAWAAFQSALASYRPVGTQEIVLGHPQCKQMARDHPSVSVTWEGGGRVDHLSFNFGCRDPENETMGRALADAPDLLPVADLIERIRLEDGEFHGRN</sequence>
<feature type="domain" description="DUF6438" evidence="2">
    <location>
        <begin position="29"/>
        <end position="127"/>
    </location>
</feature>
<gene>
    <name evidence="3" type="ORF">GGE46_005753</name>
    <name evidence="4" type="ORF">GGE57_005749</name>
</gene>
<dbReference type="InterPro" id="IPR045497">
    <property type="entry name" value="DUF6438"/>
</dbReference>
<dbReference type="AlphaFoldDB" id="A0A7W6ZNL2"/>
<evidence type="ECO:0000313" key="3">
    <source>
        <dbReference type="EMBL" id="MBB4483134.1"/>
    </source>
</evidence>
<keyword evidence="1" id="KW-0732">Signal</keyword>
<organism evidence="4 5">
    <name type="scientific">Rhizobium etli</name>
    <dbReference type="NCBI Taxonomy" id="29449"/>
    <lineage>
        <taxon>Bacteria</taxon>
        <taxon>Pseudomonadati</taxon>
        <taxon>Pseudomonadota</taxon>
        <taxon>Alphaproteobacteria</taxon>
        <taxon>Hyphomicrobiales</taxon>
        <taxon>Rhizobiaceae</taxon>
        <taxon>Rhizobium/Agrobacterium group</taxon>
        <taxon>Rhizobium</taxon>
    </lineage>
</organism>
<evidence type="ECO:0000313" key="4">
    <source>
        <dbReference type="EMBL" id="MBB4538962.1"/>
    </source>
</evidence>
<evidence type="ECO:0000313" key="5">
    <source>
        <dbReference type="Proteomes" id="UP000523431"/>
    </source>
</evidence>
<protein>
    <recommendedName>
        <fullName evidence="2">DUF6438 domain-containing protein</fullName>
    </recommendedName>
</protein>
<comment type="caution">
    <text evidence="4">The sequence shown here is derived from an EMBL/GenBank/DDBJ whole genome shotgun (WGS) entry which is preliminary data.</text>
</comment>